<dbReference type="CDD" id="cd02511">
    <property type="entry name" value="Beta4Glucosyltransferase"/>
    <property type="match status" value="1"/>
</dbReference>
<reference evidence="2 3" key="1">
    <citation type="journal article" date="2016" name="Nat. Commun.">
        <title>Thousands of microbial genomes shed light on interconnected biogeochemical processes in an aquifer system.</title>
        <authorList>
            <person name="Anantharaman K."/>
            <person name="Brown C.T."/>
            <person name="Hug L.A."/>
            <person name="Sharon I."/>
            <person name="Castelle C.J."/>
            <person name="Probst A.J."/>
            <person name="Thomas B.C."/>
            <person name="Singh A."/>
            <person name="Wilkins M.J."/>
            <person name="Karaoz U."/>
            <person name="Brodie E.L."/>
            <person name="Williams K.H."/>
            <person name="Hubbard S.S."/>
            <person name="Banfield J.F."/>
        </authorList>
    </citation>
    <scope>NUCLEOTIDE SEQUENCE [LARGE SCALE GENOMIC DNA]</scope>
</reference>
<dbReference type="AlphaFoldDB" id="A0A1F4WIJ3"/>
<gene>
    <name evidence="2" type="ORF">A2415_01105</name>
</gene>
<evidence type="ECO:0000313" key="2">
    <source>
        <dbReference type="EMBL" id="OGC69210.1"/>
    </source>
</evidence>
<protein>
    <recommendedName>
        <fullName evidence="1">Glycosyltransferase 2-like domain-containing protein</fullName>
    </recommendedName>
</protein>
<dbReference type="EMBL" id="MEWA01000025">
    <property type="protein sequence ID" value="OGC69210.1"/>
    <property type="molecule type" value="Genomic_DNA"/>
</dbReference>
<feature type="domain" description="Glycosyltransferase 2-like" evidence="1">
    <location>
        <begin position="6"/>
        <end position="129"/>
    </location>
</feature>
<name>A0A1F4WIJ3_UNCKA</name>
<evidence type="ECO:0000313" key="3">
    <source>
        <dbReference type="Proteomes" id="UP000179113"/>
    </source>
</evidence>
<evidence type="ECO:0000259" key="1">
    <source>
        <dbReference type="Pfam" id="PF00535"/>
    </source>
</evidence>
<accession>A0A1F4WIJ3</accession>
<dbReference type="PANTHER" id="PTHR43630">
    <property type="entry name" value="POLY-BETA-1,6-N-ACETYL-D-GLUCOSAMINE SYNTHASE"/>
    <property type="match status" value="1"/>
</dbReference>
<dbReference type="SUPFAM" id="SSF53448">
    <property type="entry name" value="Nucleotide-diphospho-sugar transferases"/>
    <property type="match status" value="1"/>
</dbReference>
<organism evidence="2 3">
    <name type="scientific">candidate division WWE3 bacterium RIFOXYC1_FULL_39_7</name>
    <dbReference type="NCBI Taxonomy" id="1802643"/>
    <lineage>
        <taxon>Bacteria</taxon>
        <taxon>Katanobacteria</taxon>
    </lineage>
</organism>
<dbReference type="Pfam" id="PF00535">
    <property type="entry name" value="Glycos_transf_2"/>
    <property type="match status" value="1"/>
</dbReference>
<dbReference type="Gene3D" id="3.90.550.10">
    <property type="entry name" value="Spore Coat Polysaccharide Biosynthesis Protein SpsA, Chain A"/>
    <property type="match status" value="1"/>
</dbReference>
<dbReference type="InterPro" id="IPR029044">
    <property type="entry name" value="Nucleotide-diphossugar_trans"/>
</dbReference>
<proteinExistence type="predicted"/>
<dbReference type="Proteomes" id="UP000179113">
    <property type="component" value="Unassembled WGS sequence"/>
</dbReference>
<dbReference type="InterPro" id="IPR001173">
    <property type="entry name" value="Glyco_trans_2-like"/>
</dbReference>
<dbReference type="PANTHER" id="PTHR43630:SF2">
    <property type="entry name" value="GLYCOSYLTRANSFERASE"/>
    <property type="match status" value="1"/>
</dbReference>
<sequence>MVSKLSFVVIARDEEKMIAGCLESIKWADEVLVIDHGSIDDTAKMSKELGARVISLPREEKYNYAKPRNAGLKEAKGEWIFYIDADERVPEELKKELINFSRQLSDKFTWYATPRLNVILGRPMKHGGWWPDYVKRLYKKSALKKWKGDLHEEPEVIGEMGKLKSPLRHEKHEDLHEMLEKTNKWSEIEAKLMYDAGHPKMNVLRFITAMGREFWYRMIRKMAFLDGKEGIIMALYQVYSRFISYAKLWEMQVKGEK</sequence>
<comment type="caution">
    <text evidence="2">The sequence shown here is derived from an EMBL/GenBank/DDBJ whole genome shotgun (WGS) entry which is preliminary data.</text>
</comment>